<dbReference type="InterPro" id="IPR051121">
    <property type="entry name" value="FAH"/>
</dbReference>
<keyword evidence="2" id="KW-0479">Metal-binding</keyword>
<name>A0A4Y9QNS8_9BACT</name>
<dbReference type="Gene3D" id="3.90.850.10">
    <property type="entry name" value="Fumarylacetoacetase-like, C-terminal domain"/>
    <property type="match status" value="1"/>
</dbReference>
<dbReference type="RefSeq" id="WP_135073501.1">
    <property type="nucleotide sequence ID" value="NZ_SPSB01000003.1"/>
</dbReference>
<dbReference type="AlphaFoldDB" id="A0A4Y9QNS8"/>
<dbReference type="OrthoDB" id="9805307at2"/>
<evidence type="ECO:0000256" key="1">
    <source>
        <dbReference type="ARBA" id="ARBA00010211"/>
    </source>
</evidence>
<evidence type="ECO:0000259" key="3">
    <source>
        <dbReference type="Pfam" id="PF01557"/>
    </source>
</evidence>
<evidence type="ECO:0000313" key="4">
    <source>
        <dbReference type="EMBL" id="TFV94301.1"/>
    </source>
</evidence>
<dbReference type="PANTHER" id="PTHR42796">
    <property type="entry name" value="FUMARYLACETOACETATE HYDROLASE DOMAIN-CONTAINING PROTEIN 2A-RELATED"/>
    <property type="match status" value="1"/>
</dbReference>
<accession>A0A4Y9QNS8</accession>
<proteinExistence type="inferred from homology"/>
<dbReference type="GO" id="GO:0019752">
    <property type="term" value="P:carboxylic acid metabolic process"/>
    <property type="evidence" value="ECO:0007669"/>
    <property type="project" value="UniProtKB-ARBA"/>
</dbReference>
<dbReference type="GO" id="GO:0016787">
    <property type="term" value="F:hydrolase activity"/>
    <property type="evidence" value="ECO:0007669"/>
    <property type="project" value="UniProtKB-KW"/>
</dbReference>
<reference evidence="4 5" key="1">
    <citation type="submission" date="2019-03" db="EMBL/GenBank/DDBJ databases">
        <title>Algoriphagus sp. nov, a new strain isolated from root system soil of mangrove plant Kandelia.</title>
        <authorList>
            <person name="Yin Q."/>
            <person name="Wang K."/>
            <person name="Song Z."/>
        </authorList>
    </citation>
    <scope>NUCLEOTIDE SEQUENCE [LARGE SCALE GENOMIC DNA]</scope>
    <source>
        <strain evidence="4 5">XY-J91</strain>
    </source>
</reference>
<dbReference type="FunFam" id="3.90.850.10:FF:000002">
    <property type="entry name" value="2-hydroxyhepta-2,4-diene-1,7-dioate isomerase"/>
    <property type="match status" value="1"/>
</dbReference>
<gene>
    <name evidence="4" type="ORF">E4S40_09715</name>
</gene>
<dbReference type="SUPFAM" id="SSF56529">
    <property type="entry name" value="FAH"/>
    <property type="match status" value="1"/>
</dbReference>
<evidence type="ECO:0000313" key="5">
    <source>
        <dbReference type="Proteomes" id="UP000297647"/>
    </source>
</evidence>
<comment type="similarity">
    <text evidence="1">Belongs to the FAH family.</text>
</comment>
<keyword evidence="5" id="KW-1185">Reference proteome</keyword>
<feature type="domain" description="Fumarylacetoacetase-like C-terminal" evidence="3">
    <location>
        <begin position="75"/>
        <end position="278"/>
    </location>
</feature>
<dbReference type="InterPro" id="IPR036663">
    <property type="entry name" value="Fumarylacetoacetase_C_sf"/>
</dbReference>
<sequence length="287" mass="31746">MKLFRFGPIGQEKPGIQTADGKNLDCSDFGEDWNESFFANEGLYRLRHWLVDHQNSLPEVPKNARIGSPIARPSKIICIGLNYRKHAEEAGMEVPEVPIIFMKATSSLSGPYDPIFIPKNSKQTDWEVELAVIIGKRAKYVSVEDAMDYVAGYAVHNDVSERDFQLRHGGQWVKGKSADNFAPLGPYLVTGDEIADPHNLRLWLKLNGKILQDSNTSDLIFDIPTIVSHLSQYMTLLPGDVISTGTPSGVGMGLKPEPRYLEHGDVVELGIEGLGSSRQVAMNDPEA</sequence>
<dbReference type="Pfam" id="PF01557">
    <property type="entry name" value="FAA_hydrolase"/>
    <property type="match status" value="1"/>
</dbReference>
<organism evidence="4 5">
    <name type="scientific">Algoriphagus kandeliae</name>
    <dbReference type="NCBI Taxonomy" id="2562278"/>
    <lineage>
        <taxon>Bacteria</taxon>
        <taxon>Pseudomonadati</taxon>
        <taxon>Bacteroidota</taxon>
        <taxon>Cytophagia</taxon>
        <taxon>Cytophagales</taxon>
        <taxon>Cyclobacteriaceae</taxon>
        <taxon>Algoriphagus</taxon>
    </lineage>
</organism>
<evidence type="ECO:0000256" key="2">
    <source>
        <dbReference type="ARBA" id="ARBA00022723"/>
    </source>
</evidence>
<dbReference type="EMBL" id="SPSB01000003">
    <property type="protein sequence ID" value="TFV94301.1"/>
    <property type="molecule type" value="Genomic_DNA"/>
</dbReference>
<dbReference type="GO" id="GO:0046872">
    <property type="term" value="F:metal ion binding"/>
    <property type="evidence" value="ECO:0007669"/>
    <property type="project" value="UniProtKB-KW"/>
</dbReference>
<dbReference type="GO" id="GO:0016853">
    <property type="term" value="F:isomerase activity"/>
    <property type="evidence" value="ECO:0007669"/>
    <property type="project" value="UniProtKB-ARBA"/>
</dbReference>
<dbReference type="Proteomes" id="UP000297647">
    <property type="component" value="Unassembled WGS sequence"/>
</dbReference>
<comment type="caution">
    <text evidence="4">The sequence shown here is derived from an EMBL/GenBank/DDBJ whole genome shotgun (WGS) entry which is preliminary data.</text>
</comment>
<dbReference type="InterPro" id="IPR011234">
    <property type="entry name" value="Fumarylacetoacetase-like_C"/>
</dbReference>
<protein>
    <submittedName>
        <fullName evidence="4">FAA hydrolase family protein</fullName>
    </submittedName>
</protein>
<dbReference type="PANTHER" id="PTHR42796:SF4">
    <property type="entry name" value="FUMARYLACETOACETATE HYDROLASE DOMAIN-CONTAINING PROTEIN 2A"/>
    <property type="match status" value="1"/>
</dbReference>
<keyword evidence="4" id="KW-0378">Hydrolase</keyword>